<evidence type="ECO:0000256" key="6">
    <source>
        <dbReference type="ARBA" id="ARBA00023315"/>
    </source>
</evidence>
<evidence type="ECO:0000256" key="3">
    <source>
        <dbReference type="ARBA" id="ARBA00022519"/>
    </source>
</evidence>
<dbReference type="PANTHER" id="PTHR30606:SF10">
    <property type="entry name" value="PHOSPHATIDYLINOSITOL MANNOSIDE ACYLTRANSFERASE"/>
    <property type="match status" value="1"/>
</dbReference>
<keyword evidence="6 7" id="KW-0012">Acyltransferase</keyword>
<dbReference type="Pfam" id="PF03279">
    <property type="entry name" value="Lip_A_acyltrans"/>
    <property type="match status" value="1"/>
</dbReference>
<evidence type="ECO:0000256" key="1">
    <source>
        <dbReference type="ARBA" id="ARBA00004533"/>
    </source>
</evidence>
<name>A0ABS4ENI4_9HYPH</name>
<evidence type="ECO:0000256" key="5">
    <source>
        <dbReference type="ARBA" id="ARBA00023136"/>
    </source>
</evidence>
<keyword evidence="8" id="KW-1185">Reference proteome</keyword>
<dbReference type="Proteomes" id="UP000823786">
    <property type="component" value="Unassembled WGS sequence"/>
</dbReference>
<dbReference type="EMBL" id="JAGGJV010000005">
    <property type="protein sequence ID" value="MBP1859512.1"/>
    <property type="molecule type" value="Genomic_DNA"/>
</dbReference>
<dbReference type="PANTHER" id="PTHR30606">
    <property type="entry name" value="LIPID A BIOSYNTHESIS LAUROYL ACYLTRANSFERASE"/>
    <property type="match status" value="1"/>
</dbReference>
<dbReference type="InterPro" id="IPR004960">
    <property type="entry name" value="LipA_acyltrans"/>
</dbReference>
<dbReference type="GO" id="GO:0008913">
    <property type="term" value="F:Kdo2-lipid IVA acyltransferase activity"/>
    <property type="evidence" value="ECO:0007669"/>
    <property type="project" value="UniProtKB-EC"/>
</dbReference>
<keyword evidence="4 7" id="KW-0808">Transferase</keyword>
<reference evidence="7 8" key="1">
    <citation type="submission" date="2021-03" db="EMBL/GenBank/DDBJ databases">
        <title>Genomic Encyclopedia of Type Strains, Phase IV (KMG-IV): sequencing the most valuable type-strain genomes for metagenomic binning, comparative biology and taxonomic classification.</title>
        <authorList>
            <person name="Goeker M."/>
        </authorList>
    </citation>
    <scope>NUCLEOTIDE SEQUENCE [LARGE SCALE GENOMIC DNA]</scope>
    <source>
        <strain evidence="7 8">DSM 26427</strain>
    </source>
</reference>
<dbReference type="RefSeq" id="WP_209853559.1">
    <property type="nucleotide sequence ID" value="NZ_JAGGJV010000005.1"/>
</dbReference>
<keyword evidence="2" id="KW-1003">Cell membrane</keyword>
<sequence>MRTKTSDPKLVTRKAFVWQEEAPPRLADLVAGGEARRRFLRYWVRDLLRDLPKMLSYHMLKLLPTGIASELGALHYQAIRRFYPAHNARIDANAARIRPDLDPAAVTRLNWRNKGRLMAEFSVLPRVGPAGRIRIEGAENIARARAEGPVIILGLHLSNWELLFSVLQRMSVPFALFYMPPESRAEHHIARKVRQSIGATLLPPGVAGVRPAMRLLGNHDGVVMLFGDEGFDGRIMAPFFGRPTHLSGNLAVAVRLARHSGALIVPAYVTRRRGAHFTCRWLAPIRPAETDDPGTALAGDVERLNAVIEPIIRRHVGQWHFLDHQL</sequence>
<organism evidence="7 8">
    <name type="scientific">Rhizobium herbae</name>
    <dbReference type="NCBI Taxonomy" id="508661"/>
    <lineage>
        <taxon>Bacteria</taxon>
        <taxon>Pseudomonadati</taxon>
        <taxon>Pseudomonadota</taxon>
        <taxon>Alphaproteobacteria</taxon>
        <taxon>Hyphomicrobiales</taxon>
        <taxon>Rhizobiaceae</taxon>
        <taxon>Rhizobium/Agrobacterium group</taxon>
        <taxon>Rhizobium</taxon>
    </lineage>
</organism>
<evidence type="ECO:0000256" key="4">
    <source>
        <dbReference type="ARBA" id="ARBA00022679"/>
    </source>
</evidence>
<evidence type="ECO:0000313" key="7">
    <source>
        <dbReference type="EMBL" id="MBP1859512.1"/>
    </source>
</evidence>
<comment type="caution">
    <text evidence="7">The sequence shown here is derived from an EMBL/GenBank/DDBJ whole genome shotgun (WGS) entry which is preliminary data.</text>
</comment>
<evidence type="ECO:0000313" key="8">
    <source>
        <dbReference type="Proteomes" id="UP000823786"/>
    </source>
</evidence>
<keyword evidence="5" id="KW-0472">Membrane</keyword>
<dbReference type="EC" id="2.3.1.241" evidence="7"/>
<dbReference type="CDD" id="cd07984">
    <property type="entry name" value="LPLAT_LABLAT-like"/>
    <property type="match status" value="1"/>
</dbReference>
<protein>
    <submittedName>
        <fullName evidence="7">KDO2-lipid IV(A) lauroyltransferase</fullName>
        <ecNumber evidence="7">2.3.1.241</ecNumber>
    </submittedName>
</protein>
<comment type="subcellular location">
    <subcellularLocation>
        <location evidence="1">Cell inner membrane</location>
    </subcellularLocation>
</comment>
<keyword evidence="3" id="KW-0997">Cell inner membrane</keyword>
<accession>A0ABS4ENI4</accession>
<gene>
    <name evidence="7" type="ORF">J2Z75_003029</name>
</gene>
<proteinExistence type="predicted"/>
<evidence type="ECO:0000256" key="2">
    <source>
        <dbReference type="ARBA" id="ARBA00022475"/>
    </source>
</evidence>